<gene>
    <name evidence="8" type="ORF">HYN04_08890</name>
</gene>
<dbReference type="Gene3D" id="1.20.1250.20">
    <property type="entry name" value="MFS general substrate transporter like domains"/>
    <property type="match status" value="2"/>
</dbReference>
<dbReference type="PANTHER" id="PTHR23517">
    <property type="entry name" value="RESISTANCE PROTEIN MDTM, PUTATIVE-RELATED-RELATED"/>
    <property type="match status" value="1"/>
</dbReference>
<evidence type="ECO:0000256" key="5">
    <source>
        <dbReference type="ARBA" id="ARBA00022989"/>
    </source>
</evidence>
<dbReference type="InterPro" id="IPR050171">
    <property type="entry name" value="MFS_Transporters"/>
</dbReference>
<feature type="transmembrane region" description="Helical" evidence="7">
    <location>
        <begin position="452"/>
        <end position="475"/>
    </location>
</feature>
<feature type="transmembrane region" description="Helical" evidence="7">
    <location>
        <begin position="199"/>
        <end position="220"/>
    </location>
</feature>
<feature type="transmembrane region" description="Helical" evidence="7">
    <location>
        <begin position="329"/>
        <end position="347"/>
    </location>
</feature>
<reference evidence="9" key="1">
    <citation type="submission" date="2018-05" db="EMBL/GenBank/DDBJ databases">
        <title>Genome sequencing of Phenylobacterium sp. HYN0004.</title>
        <authorList>
            <person name="Yi H."/>
            <person name="Baek C."/>
        </authorList>
    </citation>
    <scope>NUCLEOTIDE SEQUENCE [LARGE SCALE GENOMIC DNA]</scope>
    <source>
        <strain evidence="9">HYN0004</strain>
    </source>
</reference>
<dbReference type="SUPFAM" id="SSF103473">
    <property type="entry name" value="MFS general substrate transporter"/>
    <property type="match status" value="1"/>
</dbReference>
<dbReference type="GO" id="GO:0022857">
    <property type="term" value="F:transmembrane transporter activity"/>
    <property type="evidence" value="ECO:0007669"/>
    <property type="project" value="InterPro"/>
</dbReference>
<feature type="transmembrane region" description="Helical" evidence="7">
    <location>
        <begin position="411"/>
        <end position="432"/>
    </location>
</feature>
<keyword evidence="2" id="KW-0813">Transport</keyword>
<protein>
    <recommendedName>
        <fullName evidence="10">MFS transporter</fullName>
    </recommendedName>
</protein>
<keyword evidence="5 7" id="KW-1133">Transmembrane helix</keyword>
<dbReference type="PANTHER" id="PTHR23517:SF15">
    <property type="entry name" value="PROTON-DEPENDENT OLIGOPEPTIDE FAMILY TRANSPORT PROTEIN"/>
    <property type="match status" value="1"/>
</dbReference>
<feature type="transmembrane region" description="Helical" evidence="7">
    <location>
        <begin position="359"/>
        <end position="381"/>
    </location>
</feature>
<dbReference type="OrthoDB" id="9772725at2"/>
<name>A0A2Z3HX90_9CAUL</name>
<evidence type="ECO:0000256" key="3">
    <source>
        <dbReference type="ARBA" id="ARBA00022475"/>
    </source>
</evidence>
<evidence type="ECO:0000313" key="9">
    <source>
        <dbReference type="Proteomes" id="UP000247763"/>
    </source>
</evidence>
<evidence type="ECO:0000256" key="2">
    <source>
        <dbReference type="ARBA" id="ARBA00022448"/>
    </source>
</evidence>
<feature type="transmembrane region" description="Helical" evidence="7">
    <location>
        <begin position="226"/>
        <end position="245"/>
    </location>
</feature>
<evidence type="ECO:0008006" key="10">
    <source>
        <dbReference type="Google" id="ProtNLM"/>
    </source>
</evidence>
<feature type="transmembrane region" description="Helical" evidence="7">
    <location>
        <begin position="387"/>
        <end position="404"/>
    </location>
</feature>
<evidence type="ECO:0000256" key="4">
    <source>
        <dbReference type="ARBA" id="ARBA00022692"/>
    </source>
</evidence>
<evidence type="ECO:0000256" key="6">
    <source>
        <dbReference type="ARBA" id="ARBA00023136"/>
    </source>
</evidence>
<dbReference type="Proteomes" id="UP000247763">
    <property type="component" value="Chromosome"/>
</dbReference>
<dbReference type="InterPro" id="IPR036259">
    <property type="entry name" value="MFS_trans_sf"/>
</dbReference>
<feature type="transmembrane region" description="Helical" evidence="7">
    <location>
        <begin position="100"/>
        <end position="124"/>
    </location>
</feature>
<dbReference type="AlphaFoldDB" id="A0A2Z3HX90"/>
<keyword evidence="3" id="KW-1003">Cell membrane</keyword>
<proteinExistence type="predicted"/>
<comment type="subcellular location">
    <subcellularLocation>
        <location evidence="1">Cell membrane</location>
        <topology evidence="1">Multi-pass membrane protein</topology>
    </subcellularLocation>
</comment>
<keyword evidence="4 7" id="KW-0812">Transmembrane</keyword>
<organism evidence="8 9">
    <name type="scientific">Phenylobacterium parvum</name>
    <dbReference type="NCBI Taxonomy" id="2201350"/>
    <lineage>
        <taxon>Bacteria</taxon>
        <taxon>Pseudomonadati</taxon>
        <taxon>Pseudomonadota</taxon>
        <taxon>Alphaproteobacteria</taxon>
        <taxon>Caulobacterales</taxon>
        <taxon>Caulobacteraceae</taxon>
        <taxon>Phenylobacterium</taxon>
    </lineage>
</organism>
<keyword evidence="9" id="KW-1185">Reference proteome</keyword>
<dbReference type="KEGG" id="phb:HYN04_08890"/>
<dbReference type="GO" id="GO:0005886">
    <property type="term" value="C:plasma membrane"/>
    <property type="evidence" value="ECO:0007669"/>
    <property type="project" value="UniProtKB-SubCell"/>
</dbReference>
<sequence>MPAAPGLDPWEGEAQALSMELAEPVPPAAASPPPQDPSDRAFFGHPLAFGHIFATEVGLAFAYYGLISILTLYMSTHLFLPGTAEGVIGFGPFSRMMETVFGATSPLELASATFGLVTGIFYATPLIGGLIGDRWLGTRTCIVAGLPIQTLGYALLVFEPTFLIGMALMVVGGGLVKSNLLGQVGALYGPEDPRRTRAFGLFLIAVNIGGFITPLVVGTLGEKVSWSSGLAAAAVGMALSMLAYLSGARHFPARRSVQPAAAATKASAAPGPAQGWVVAALLLVLVGSMLNIGAYNQAFNIFPVWAREHVDRQIGGFEVPVTWFSTLDGILTIVATALAVKIWAWQARGGREPRETSRLMVGCALTACAFMVLALSAAAFGDAKVHILLPILFFMLADAALPWVDTVIMALFTRVGPAGLATSLLGVYYLSFTGGNLLVGRLGQAYEHMAPSAFWGLHAAMAGAGLIWLAVLGGWMNRVYDASMRARAGQT</sequence>
<accession>A0A2Z3HX90</accession>
<feature type="transmembrane region" description="Helical" evidence="7">
    <location>
        <begin position="275"/>
        <end position="295"/>
    </location>
</feature>
<dbReference type="Pfam" id="PF00854">
    <property type="entry name" value="PTR2"/>
    <property type="match status" value="2"/>
</dbReference>
<evidence type="ECO:0000256" key="1">
    <source>
        <dbReference type="ARBA" id="ARBA00004651"/>
    </source>
</evidence>
<evidence type="ECO:0000313" key="8">
    <source>
        <dbReference type="EMBL" id="AWM77870.1"/>
    </source>
</evidence>
<dbReference type="EMBL" id="CP029479">
    <property type="protein sequence ID" value="AWM77870.1"/>
    <property type="molecule type" value="Genomic_DNA"/>
</dbReference>
<evidence type="ECO:0000256" key="7">
    <source>
        <dbReference type="SAM" id="Phobius"/>
    </source>
</evidence>
<feature type="transmembrane region" description="Helical" evidence="7">
    <location>
        <begin position="136"/>
        <end position="156"/>
    </location>
</feature>
<keyword evidence="6 7" id="KW-0472">Membrane</keyword>
<dbReference type="InterPro" id="IPR000109">
    <property type="entry name" value="POT_fam"/>
</dbReference>
<feature type="transmembrane region" description="Helical" evidence="7">
    <location>
        <begin position="162"/>
        <end position="187"/>
    </location>
</feature>